<dbReference type="SUPFAM" id="SSF51445">
    <property type="entry name" value="(Trans)glycosidases"/>
    <property type="match status" value="1"/>
</dbReference>
<evidence type="ECO:0000313" key="10">
    <source>
        <dbReference type="Proteomes" id="UP000308713"/>
    </source>
</evidence>
<evidence type="ECO:0000313" key="9">
    <source>
        <dbReference type="EMBL" id="TNJ46047.1"/>
    </source>
</evidence>
<evidence type="ECO:0000256" key="1">
    <source>
        <dbReference type="ARBA" id="ARBA00004071"/>
    </source>
</evidence>
<dbReference type="PRINTS" id="PR00741">
    <property type="entry name" value="GLHYDRLASE29"/>
</dbReference>
<dbReference type="GO" id="GO:0004560">
    <property type="term" value="F:alpha-L-fucosidase activity"/>
    <property type="evidence" value="ECO:0007669"/>
    <property type="project" value="InterPro"/>
</dbReference>
<accession>A0A5C4SQY4</accession>
<organism evidence="9 10">
    <name type="scientific">Allotamlana fucoidanivorans</name>
    <dbReference type="NCBI Taxonomy" id="2583814"/>
    <lineage>
        <taxon>Bacteria</taxon>
        <taxon>Pseudomonadati</taxon>
        <taxon>Bacteroidota</taxon>
        <taxon>Flavobacteriia</taxon>
        <taxon>Flavobacteriales</taxon>
        <taxon>Flavobacteriaceae</taxon>
        <taxon>Allotamlana</taxon>
    </lineage>
</organism>
<dbReference type="InterPro" id="IPR013780">
    <property type="entry name" value="Glyco_hydro_b"/>
</dbReference>
<dbReference type="InterPro" id="IPR017853">
    <property type="entry name" value="GH"/>
</dbReference>
<dbReference type="Proteomes" id="UP000308713">
    <property type="component" value="Unassembled WGS sequence"/>
</dbReference>
<dbReference type="InterPro" id="IPR016286">
    <property type="entry name" value="FUC_metazoa-typ"/>
</dbReference>
<feature type="domain" description="Glycoside hydrolase family 29 N-terminal" evidence="8">
    <location>
        <begin position="38"/>
        <end position="390"/>
    </location>
</feature>
<feature type="signal peptide" evidence="7">
    <location>
        <begin position="1"/>
        <end position="22"/>
    </location>
</feature>
<dbReference type="InterPro" id="IPR000933">
    <property type="entry name" value="Glyco_hydro_29"/>
</dbReference>
<dbReference type="EC" id="3.2.1.51" evidence="3"/>
<evidence type="ECO:0000256" key="4">
    <source>
        <dbReference type="ARBA" id="ARBA00022729"/>
    </source>
</evidence>
<feature type="chain" id="PRO_5022955925" description="alpha-L-fucosidase" evidence="7">
    <location>
        <begin position="23"/>
        <end position="510"/>
    </location>
</feature>
<dbReference type="AlphaFoldDB" id="A0A5C4SQY4"/>
<evidence type="ECO:0000256" key="5">
    <source>
        <dbReference type="ARBA" id="ARBA00022801"/>
    </source>
</evidence>
<protein>
    <recommendedName>
        <fullName evidence="3">alpha-L-fucosidase</fullName>
        <ecNumber evidence="3">3.2.1.51</ecNumber>
    </recommendedName>
</protein>
<dbReference type="InterPro" id="IPR057739">
    <property type="entry name" value="Glyco_hydro_29_N"/>
</dbReference>
<keyword evidence="6" id="KW-0326">Glycosidase</keyword>
<name>A0A5C4SQY4_9FLAO</name>
<evidence type="ECO:0000256" key="3">
    <source>
        <dbReference type="ARBA" id="ARBA00012662"/>
    </source>
</evidence>
<comment type="function">
    <text evidence="1">Alpha-L-fucosidase is responsible for hydrolyzing the alpha-1,6-linked fucose joined to the reducing-end N-acetylglucosamine of the carbohydrate moieties of glycoproteins.</text>
</comment>
<proteinExistence type="inferred from homology"/>
<dbReference type="GO" id="GO:0006004">
    <property type="term" value="P:fucose metabolic process"/>
    <property type="evidence" value="ECO:0007669"/>
    <property type="project" value="InterPro"/>
</dbReference>
<dbReference type="PANTHER" id="PTHR10030:SF37">
    <property type="entry name" value="ALPHA-L-FUCOSIDASE-RELATED"/>
    <property type="match status" value="1"/>
</dbReference>
<reference evidence="9 10" key="1">
    <citation type="submission" date="2019-05" db="EMBL/GenBank/DDBJ databases">
        <title>Tamlana fucoidanivorans sp. nov., isolated from the surface of algae collected from Fujian province in China.</title>
        <authorList>
            <person name="Li J."/>
        </authorList>
    </citation>
    <scope>NUCLEOTIDE SEQUENCE [LARGE SCALE GENOMIC DNA]</scope>
    <source>
        <strain evidence="9 10">CW2-9</strain>
    </source>
</reference>
<evidence type="ECO:0000259" key="8">
    <source>
        <dbReference type="Pfam" id="PF01120"/>
    </source>
</evidence>
<comment type="similarity">
    <text evidence="2">Belongs to the glycosyl hydrolase 29 family.</text>
</comment>
<dbReference type="GO" id="GO:0005764">
    <property type="term" value="C:lysosome"/>
    <property type="evidence" value="ECO:0007669"/>
    <property type="project" value="TreeGrafter"/>
</dbReference>
<dbReference type="OrthoDB" id="1095333at2"/>
<dbReference type="PANTHER" id="PTHR10030">
    <property type="entry name" value="ALPHA-L-FUCOSIDASE"/>
    <property type="match status" value="1"/>
</dbReference>
<dbReference type="RefSeq" id="WP_139695061.1">
    <property type="nucleotide sequence ID" value="NZ_CP074074.1"/>
</dbReference>
<keyword evidence="5" id="KW-0378">Hydrolase</keyword>
<keyword evidence="4 7" id="KW-0732">Signal</keyword>
<dbReference type="SMART" id="SM00812">
    <property type="entry name" value="Alpha_L_fucos"/>
    <property type="match status" value="1"/>
</dbReference>
<dbReference type="Gene3D" id="3.20.20.80">
    <property type="entry name" value="Glycosidases"/>
    <property type="match status" value="1"/>
</dbReference>
<evidence type="ECO:0000256" key="6">
    <source>
        <dbReference type="ARBA" id="ARBA00023295"/>
    </source>
</evidence>
<dbReference type="EMBL" id="VDCS01000003">
    <property type="protein sequence ID" value="TNJ46047.1"/>
    <property type="molecule type" value="Genomic_DNA"/>
</dbReference>
<dbReference type="PROSITE" id="PS51257">
    <property type="entry name" value="PROKAR_LIPOPROTEIN"/>
    <property type="match status" value="1"/>
</dbReference>
<keyword evidence="10" id="KW-1185">Reference proteome</keyword>
<evidence type="ECO:0000256" key="2">
    <source>
        <dbReference type="ARBA" id="ARBA00007951"/>
    </source>
</evidence>
<evidence type="ECO:0000256" key="7">
    <source>
        <dbReference type="SAM" id="SignalP"/>
    </source>
</evidence>
<sequence length="510" mass="59028">MKKNKKCIKLSIMILFFSTLLSCNHRNETSNNEDTSFMTFSPSWESLSNHQQTPDWLRDGKFGIYFHWGVYTVPEKYTEWYPRYMYDKNSFLFEFHKNTYGDQSEFGYHDLIPLFKAPKFDAKKYANLMKTAGARFGGLVAEHHDGFSMWNSNVNPWNANDMGPKKDILGLLKTEINNAGLKFFTSFHHARLLQRNSTTPNDGTYDSHFIYDKNWHTSSTDPKLSLLYGNINEDKFYEIWFEKLKEVIDEYSPDVIYFDSWLNLIPEKHRKEFCAYYLNEAQKKQQEVAIIYKQHDLPLSVGINDIEKGGHTEIFKPLWMTDDTVNFGSWSYTDDIKIKPTSMVLHSLIDIVSKNGTLLLNISPRADGSIPVEQELVLQEIGEWLKVNGEAIYNTKPWLIHGGGPTVPKAGTHGGMTTTNVYTFEDYRFTQSKDEKIIYLMFLGKPEKGSRLKIRELAPHRYPTATPIKSVVELTNNSNVKVEVTDSSTYFIVPEVELNDYANVFKIILE</sequence>
<comment type="caution">
    <text evidence="9">The sequence shown here is derived from an EMBL/GenBank/DDBJ whole genome shotgun (WGS) entry which is preliminary data.</text>
</comment>
<dbReference type="GO" id="GO:0016139">
    <property type="term" value="P:glycoside catabolic process"/>
    <property type="evidence" value="ECO:0007669"/>
    <property type="project" value="TreeGrafter"/>
</dbReference>
<dbReference type="Pfam" id="PF01120">
    <property type="entry name" value="Alpha_L_fucos"/>
    <property type="match status" value="1"/>
</dbReference>
<gene>
    <name evidence="9" type="ORF">FGF67_03360</name>
</gene>
<dbReference type="PIRSF" id="PIRSF001092">
    <property type="entry name" value="Alpha-L-fucosidase"/>
    <property type="match status" value="1"/>
</dbReference>
<dbReference type="Gene3D" id="2.60.40.1180">
    <property type="entry name" value="Golgi alpha-mannosidase II"/>
    <property type="match status" value="1"/>
</dbReference>